<protein>
    <recommendedName>
        <fullName evidence="1">Phage-like element PBSX protein XkdF domain-containing protein</fullName>
    </recommendedName>
</protein>
<evidence type="ECO:0000259" key="1">
    <source>
        <dbReference type="Pfam" id="PF14550"/>
    </source>
</evidence>
<name>X1FY83_9ZZZZ</name>
<reference evidence="2" key="1">
    <citation type="journal article" date="2014" name="Front. Microbiol.">
        <title>High frequency of phylogenetically diverse reductive dehalogenase-homologous genes in deep subseafloor sedimentary metagenomes.</title>
        <authorList>
            <person name="Kawai M."/>
            <person name="Futagami T."/>
            <person name="Toyoda A."/>
            <person name="Takaki Y."/>
            <person name="Nishi S."/>
            <person name="Hori S."/>
            <person name="Arai W."/>
            <person name="Tsubouchi T."/>
            <person name="Morono Y."/>
            <person name="Uchiyama I."/>
            <person name="Ito T."/>
            <person name="Fujiyama A."/>
            <person name="Inagaki F."/>
            <person name="Takami H."/>
        </authorList>
    </citation>
    <scope>NUCLEOTIDE SEQUENCE</scope>
    <source>
        <strain evidence="2">Expedition CK06-06</strain>
    </source>
</reference>
<dbReference type="InterPro" id="IPR027924">
    <property type="entry name" value="XkdF"/>
</dbReference>
<gene>
    <name evidence="2" type="ORF">S03H2_09687</name>
</gene>
<dbReference type="EMBL" id="BARU01005012">
    <property type="protein sequence ID" value="GAH25743.1"/>
    <property type="molecule type" value="Genomic_DNA"/>
</dbReference>
<evidence type="ECO:0000313" key="2">
    <source>
        <dbReference type="EMBL" id="GAH25743.1"/>
    </source>
</evidence>
<organism evidence="2">
    <name type="scientific">marine sediment metagenome</name>
    <dbReference type="NCBI Taxonomy" id="412755"/>
    <lineage>
        <taxon>unclassified sequences</taxon>
        <taxon>metagenomes</taxon>
        <taxon>ecological metagenomes</taxon>
    </lineage>
</organism>
<comment type="caution">
    <text evidence="2">The sequence shown here is derived from an EMBL/GenBank/DDBJ whole genome shotgun (WGS) entry which is preliminary data.</text>
</comment>
<sequence length="74" mass="8607">MDSQGDTTTEEEIRKALYSYMEGPQKFKLNHKGKYIDAKVLEIYIAPVDFAISNQKIKKGSWLLISRVLDEKVW</sequence>
<accession>X1FY83</accession>
<proteinExistence type="predicted"/>
<dbReference type="AlphaFoldDB" id="X1FY83"/>
<feature type="domain" description="Phage-like element PBSX protein XkdF" evidence="1">
    <location>
        <begin position="2"/>
        <end position="74"/>
    </location>
</feature>
<feature type="non-terminal residue" evidence="2">
    <location>
        <position position="74"/>
    </location>
</feature>
<dbReference type="Pfam" id="PF14550">
    <property type="entry name" value="Peptidase_S78_2"/>
    <property type="match status" value="1"/>
</dbReference>